<evidence type="ECO:0000313" key="2">
    <source>
        <dbReference type="Proteomes" id="UP000322499"/>
    </source>
</evidence>
<proteinExistence type="predicted"/>
<dbReference type="RefSeq" id="WP_166531924.1">
    <property type="nucleotide sequence ID" value="NZ_VNHW01000002.1"/>
</dbReference>
<gene>
    <name evidence="1" type="ORF">BD833_102348</name>
</gene>
<keyword evidence="2" id="KW-1185">Reference proteome</keyword>
<dbReference type="Proteomes" id="UP000322499">
    <property type="component" value="Unassembled WGS sequence"/>
</dbReference>
<dbReference type="Pfam" id="PF08310">
    <property type="entry name" value="LGFP"/>
    <property type="match status" value="10"/>
</dbReference>
<organism evidence="1 2">
    <name type="scientific">Blastococcus xanthinilyticus</name>
    <dbReference type="NCBI Taxonomy" id="1564164"/>
    <lineage>
        <taxon>Bacteria</taxon>
        <taxon>Bacillati</taxon>
        <taxon>Actinomycetota</taxon>
        <taxon>Actinomycetes</taxon>
        <taxon>Geodermatophilales</taxon>
        <taxon>Geodermatophilaceae</taxon>
        <taxon>Blastococcus</taxon>
    </lineage>
</organism>
<protein>
    <submittedName>
        <fullName evidence="1">LGFP repeat-containing protein</fullName>
    </submittedName>
</protein>
<dbReference type="AlphaFoldDB" id="A0A5S5D1J0"/>
<name>A0A5S5D1J0_9ACTN</name>
<dbReference type="InterPro" id="IPR013207">
    <property type="entry name" value="LGFP"/>
</dbReference>
<accession>A0A5S5D1J0</accession>
<dbReference type="EMBL" id="VNHW01000002">
    <property type="protein sequence ID" value="TYP89871.1"/>
    <property type="molecule type" value="Genomic_DNA"/>
</dbReference>
<evidence type="ECO:0000313" key="1">
    <source>
        <dbReference type="EMBL" id="TYP89871.1"/>
    </source>
</evidence>
<comment type="caution">
    <text evidence="1">The sequence shown here is derived from an EMBL/GenBank/DDBJ whole genome shotgun (WGS) entry which is preliminary data.</text>
</comment>
<reference evidence="1 2" key="1">
    <citation type="submission" date="2019-07" db="EMBL/GenBank/DDBJ databases">
        <title>Genomic Encyclopedia of Archaeal and Bacterial Type Strains, Phase II (KMG-II): from individual species to whole genera.</title>
        <authorList>
            <person name="Goeker M."/>
        </authorList>
    </citation>
    <scope>NUCLEOTIDE SEQUENCE [LARGE SCALE GENOMIC DNA]</scope>
    <source>
        <strain evidence="1 2">DSM 46842</strain>
    </source>
</reference>
<sequence>MKRVVGRLPVALALALLTLATVLVAPLGPAPRVDLQPAADARQFNAGNIISDEVFFAGGSMSAPEVQAFLDVKNPACYPAPDGTPCLRNYRQSTPTMGATAFCGHYPGGGWESAADIIAKVGWACGVNPRVLLVLLQKEQSLVTAKGATLTPTRYQKATGFGCPDTAPCDPAFGGFFYQVYNAARQFQNYRINASRFGYRAGITQQIRWSPDAACGSGSVYVANQATAGLYNYTPYQPNAAALAAGYRTGDGCSAYGNRNFWLYYTDWFGSTQSPGGGVVAAKYASWGGAAGVLGEPRSLIHCGLRGGGCFQEYTYGAVHWSPGTGAFVTRGWIASRWSTNSREIGFLGYPLSDERPAAGGGAYQVFQGGTVYASGAAPTALVVRGWVLDRWSVLGREGGLLGFPSSEEVAVAGGVRQSFQGGVVSSSASTGAHEVHGSVLAKWDELGGEKGRLGFPTSDEVASLWGAYSTFSGGVIHAAAATGPQPVWGWVGARWVASGAGKAAVGYPVRPEAPAGDGVGAIGEFSNGLIVSSAATGAWDLVGPVAEKWTAMGGVKSFLGYPTAAPKAVAGGGSVSVFQGGSIYFSPATGAFEVHGWIRDKWLAKGGPVGLGYPTSDEQPAPGGGGVFQTYENGLIYSSAKKGAFEVHGLIEDKWAAMGGLSWAFGVPVSDEIVLPDGVGRASEFSSGAAIYFSPATGPWQVRGWVRNTWSQMGAERGFLGYPTSDEIPLPGGAGVEARFQGGRIWSSVATGAREVHGAILERYLALGGPASPLGLPTSNEEAVPGGRRSTFQNGTITCNTTTGAITVQLR</sequence>